<name>A0A6P6RZV9_9EIME</name>
<dbReference type="GO" id="GO:0006891">
    <property type="term" value="P:intra-Golgi vesicle-mediated transport"/>
    <property type="evidence" value="ECO:0007669"/>
    <property type="project" value="TreeGrafter"/>
</dbReference>
<sequence>MAAATAVAVLLKTASEKAQAAPRLPVGLSEGGGFANREDGSHQGAVGAAEPPLPAAAAAAAAAAASNRASALLTCASIPAALTFVLREAEEDFGCSDEYPLEPVSITPTHFIRACAVPQGQFAAVWQSLEEAEALTKLSLPFPSPAAAVDALLGALHMAPCEGTEAIGSNNSSHELLLSGIFVGGQQVLAKAFCLFPGDGCLLRLAVRSLDLTICEAVCSVLE</sequence>
<protein>
    <submittedName>
        <fullName evidence="4">Coatomer subunit gamma-2-like</fullName>
    </submittedName>
</protein>
<dbReference type="GO" id="GO:0030126">
    <property type="term" value="C:COPI vesicle coat"/>
    <property type="evidence" value="ECO:0007669"/>
    <property type="project" value="TreeGrafter"/>
</dbReference>
<organism evidence="3 4">
    <name type="scientific">Cyclospora cayetanensis</name>
    <dbReference type="NCBI Taxonomy" id="88456"/>
    <lineage>
        <taxon>Eukaryota</taxon>
        <taxon>Sar</taxon>
        <taxon>Alveolata</taxon>
        <taxon>Apicomplexa</taxon>
        <taxon>Conoidasida</taxon>
        <taxon>Coccidia</taxon>
        <taxon>Eucoccidiorida</taxon>
        <taxon>Eimeriorina</taxon>
        <taxon>Eimeriidae</taxon>
        <taxon>Cyclospora</taxon>
    </lineage>
</organism>
<dbReference type="SUPFAM" id="SSF55711">
    <property type="entry name" value="Subdomain of clathrin and coatomer appendage domain"/>
    <property type="match status" value="1"/>
</dbReference>
<dbReference type="GO" id="GO:0006888">
    <property type="term" value="P:endoplasmic reticulum to Golgi vesicle-mediated transport"/>
    <property type="evidence" value="ECO:0007669"/>
    <property type="project" value="TreeGrafter"/>
</dbReference>
<proteinExistence type="predicted"/>
<dbReference type="InterPro" id="IPR009028">
    <property type="entry name" value="Coatomer/calthrin_app_sub_C"/>
</dbReference>
<dbReference type="GO" id="GO:0006886">
    <property type="term" value="P:intracellular protein transport"/>
    <property type="evidence" value="ECO:0007669"/>
    <property type="project" value="InterPro"/>
</dbReference>
<dbReference type="InterPro" id="IPR017106">
    <property type="entry name" value="Coatomer_gsu"/>
</dbReference>
<feature type="region of interest" description="Disordered" evidence="1">
    <location>
        <begin position="29"/>
        <end position="49"/>
    </location>
</feature>
<dbReference type="Gene3D" id="3.30.310.10">
    <property type="entry name" value="TATA-Binding Protein"/>
    <property type="match status" value="1"/>
</dbReference>
<keyword evidence="3" id="KW-1185">Reference proteome</keyword>
<dbReference type="GO" id="GO:0009306">
    <property type="term" value="P:protein secretion"/>
    <property type="evidence" value="ECO:0007669"/>
    <property type="project" value="TreeGrafter"/>
</dbReference>
<feature type="domain" description="Coatomer subunit gamma C-terminal" evidence="2">
    <location>
        <begin position="117"/>
        <end position="221"/>
    </location>
</feature>
<dbReference type="GeneID" id="113147184"/>
<dbReference type="PANTHER" id="PTHR10261:SF0">
    <property type="entry name" value="COATOMER SUBUNIT GAMMA-2"/>
    <property type="match status" value="1"/>
</dbReference>
<dbReference type="InterPro" id="IPR032154">
    <property type="entry name" value="Coatomer_g_Cpla"/>
</dbReference>
<evidence type="ECO:0000313" key="3">
    <source>
        <dbReference type="Proteomes" id="UP000515125"/>
    </source>
</evidence>
<dbReference type="GO" id="GO:0000139">
    <property type="term" value="C:Golgi membrane"/>
    <property type="evidence" value="ECO:0007669"/>
    <property type="project" value="TreeGrafter"/>
</dbReference>
<dbReference type="GO" id="GO:0005793">
    <property type="term" value="C:endoplasmic reticulum-Golgi intermediate compartment"/>
    <property type="evidence" value="ECO:0007669"/>
    <property type="project" value="TreeGrafter"/>
</dbReference>
<dbReference type="GO" id="GO:0005783">
    <property type="term" value="C:endoplasmic reticulum"/>
    <property type="evidence" value="ECO:0007669"/>
    <property type="project" value="TreeGrafter"/>
</dbReference>
<evidence type="ECO:0000313" key="4">
    <source>
        <dbReference type="RefSeq" id="XP_026192645.1"/>
    </source>
</evidence>
<evidence type="ECO:0000256" key="1">
    <source>
        <dbReference type="SAM" id="MobiDB-lite"/>
    </source>
</evidence>
<dbReference type="OrthoDB" id="1074925at2759"/>
<gene>
    <name evidence="4" type="primary">LOC113147184</name>
</gene>
<dbReference type="InterPro" id="IPR012295">
    <property type="entry name" value="TBP_dom_sf"/>
</dbReference>
<dbReference type="PANTHER" id="PTHR10261">
    <property type="entry name" value="COATOMER SUBUNIT GAMMA"/>
    <property type="match status" value="1"/>
</dbReference>
<reference evidence="4" key="1">
    <citation type="submission" date="2025-08" db="UniProtKB">
        <authorList>
            <consortium name="RefSeq"/>
        </authorList>
    </citation>
    <scope>IDENTIFICATION</scope>
</reference>
<dbReference type="Proteomes" id="UP000515125">
    <property type="component" value="Unplaced"/>
</dbReference>
<evidence type="ECO:0000259" key="2">
    <source>
        <dbReference type="Pfam" id="PF16381"/>
    </source>
</evidence>
<dbReference type="Pfam" id="PF16381">
    <property type="entry name" value="Coatomer_g_Cpla"/>
    <property type="match status" value="1"/>
</dbReference>
<accession>A0A6P6RZV9</accession>
<dbReference type="RefSeq" id="XP_026192645.1">
    <property type="nucleotide sequence ID" value="XM_026336860.1"/>
</dbReference>
<dbReference type="AlphaFoldDB" id="A0A6P6RZV9"/>